<gene>
    <name evidence="7" type="primary">proA</name>
    <name evidence="10" type="ORF">AKJ64_02720</name>
</gene>
<dbReference type="CDD" id="cd07079">
    <property type="entry name" value="ALDH_F18-19_ProA-GPR"/>
    <property type="match status" value="1"/>
</dbReference>
<reference evidence="10 11" key="1">
    <citation type="journal article" date="2016" name="Sci. Rep.">
        <title>Metabolic traits of an uncultured archaeal lineage -MSBL1- from brine pools of the Red Sea.</title>
        <authorList>
            <person name="Mwirichia R."/>
            <person name="Alam I."/>
            <person name="Rashid M."/>
            <person name="Vinu M."/>
            <person name="Ba-Alawi W."/>
            <person name="Anthony Kamau A."/>
            <person name="Kamanda Ngugi D."/>
            <person name="Goker M."/>
            <person name="Klenk H.P."/>
            <person name="Bajic V."/>
            <person name="Stingl U."/>
        </authorList>
    </citation>
    <scope>NUCLEOTIDE SEQUENCE [LARGE SCALE GENOMIC DNA]</scope>
    <source>
        <strain evidence="10">SCGC-AAA259E17</strain>
    </source>
</reference>
<evidence type="ECO:0000256" key="1">
    <source>
        <dbReference type="ARBA" id="ARBA00004985"/>
    </source>
</evidence>
<keyword evidence="7" id="KW-0963">Cytoplasm</keyword>
<evidence type="ECO:0000256" key="2">
    <source>
        <dbReference type="ARBA" id="ARBA00022605"/>
    </source>
</evidence>
<dbReference type="EC" id="1.2.1.41" evidence="7"/>
<accession>A0A133UEF3</accession>
<comment type="catalytic activity">
    <reaction evidence="6 7">
        <text>L-glutamate 5-semialdehyde + phosphate + NADP(+) = L-glutamyl 5-phosphate + NADPH + H(+)</text>
        <dbReference type="Rhea" id="RHEA:19541"/>
        <dbReference type="ChEBI" id="CHEBI:15378"/>
        <dbReference type="ChEBI" id="CHEBI:43474"/>
        <dbReference type="ChEBI" id="CHEBI:57783"/>
        <dbReference type="ChEBI" id="CHEBI:58066"/>
        <dbReference type="ChEBI" id="CHEBI:58274"/>
        <dbReference type="ChEBI" id="CHEBI:58349"/>
        <dbReference type="EC" id="1.2.1.41"/>
    </reaction>
</comment>
<evidence type="ECO:0000256" key="4">
    <source>
        <dbReference type="ARBA" id="ARBA00022857"/>
    </source>
</evidence>
<dbReference type="UniPathway" id="UPA00098">
    <property type="reaction ID" value="UER00360"/>
</dbReference>
<dbReference type="AlphaFoldDB" id="A0A133UEF3"/>
<keyword evidence="3 7" id="KW-0641">Proline biosynthesis</keyword>
<dbReference type="Proteomes" id="UP000070373">
    <property type="component" value="Unassembled WGS sequence"/>
</dbReference>
<evidence type="ECO:0000313" key="11">
    <source>
        <dbReference type="Proteomes" id="UP000070373"/>
    </source>
</evidence>
<dbReference type="PATRIC" id="fig|1698263.3.peg.812"/>
<keyword evidence="2 7" id="KW-0028">Amino-acid biosynthesis</keyword>
<dbReference type="InterPro" id="IPR015590">
    <property type="entry name" value="Aldehyde_DH_dom"/>
</dbReference>
<dbReference type="InterPro" id="IPR016162">
    <property type="entry name" value="Ald_DH_N"/>
</dbReference>
<dbReference type="PIRSF" id="PIRSF000151">
    <property type="entry name" value="GPR"/>
    <property type="match status" value="1"/>
</dbReference>
<name>A0A133UEF3_9EURY</name>
<dbReference type="InterPro" id="IPR016161">
    <property type="entry name" value="Ald_DH/histidinol_DH"/>
</dbReference>
<dbReference type="PROSITE" id="PS01223">
    <property type="entry name" value="PROA"/>
    <property type="match status" value="1"/>
</dbReference>
<comment type="subcellular location">
    <subcellularLocation>
        <location evidence="7">Cytoplasm</location>
    </subcellularLocation>
</comment>
<dbReference type="SUPFAM" id="SSF53720">
    <property type="entry name" value="ALDH-like"/>
    <property type="match status" value="1"/>
</dbReference>
<feature type="coiled-coil region" evidence="8">
    <location>
        <begin position="11"/>
        <end position="50"/>
    </location>
</feature>
<proteinExistence type="inferred from homology"/>
<dbReference type="GO" id="GO:0050661">
    <property type="term" value="F:NADP binding"/>
    <property type="evidence" value="ECO:0007669"/>
    <property type="project" value="InterPro"/>
</dbReference>
<comment type="function">
    <text evidence="7">Catalyzes the NADPH-dependent reduction of L-glutamate 5-phosphate into L-glutamate 5-semialdehyde and phosphate. The product spontaneously undergoes cyclization to form 1-pyrroline-5-carboxylate.</text>
</comment>
<dbReference type="PANTHER" id="PTHR11063:SF8">
    <property type="entry name" value="DELTA-1-PYRROLINE-5-CARBOXYLATE SYNTHASE"/>
    <property type="match status" value="1"/>
</dbReference>
<evidence type="ECO:0000256" key="8">
    <source>
        <dbReference type="SAM" id="Coils"/>
    </source>
</evidence>
<dbReference type="InterPro" id="IPR000965">
    <property type="entry name" value="GPR_dom"/>
</dbReference>
<keyword evidence="8" id="KW-0175">Coiled coil</keyword>
<organism evidence="10 11">
    <name type="scientific">candidate division MSBL1 archaeon SCGC-AAA259E17</name>
    <dbReference type="NCBI Taxonomy" id="1698263"/>
    <lineage>
        <taxon>Archaea</taxon>
        <taxon>Methanobacteriati</taxon>
        <taxon>Methanobacteriota</taxon>
        <taxon>candidate division MSBL1</taxon>
    </lineage>
</organism>
<dbReference type="InterPro" id="IPR016163">
    <property type="entry name" value="Ald_DH_C"/>
</dbReference>
<comment type="similarity">
    <text evidence="7">Belongs to the gamma-glutamyl phosphate reductase family.</text>
</comment>
<keyword evidence="5 7" id="KW-0560">Oxidoreductase</keyword>
<dbReference type="HAMAP" id="MF_00412">
    <property type="entry name" value="ProA"/>
    <property type="match status" value="1"/>
</dbReference>
<evidence type="ECO:0000256" key="7">
    <source>
        <dbReference type="HAMAP-Rule" id="MF_00412"/>
    </source>
</evidence>
<dbReference type="NCBIfam" id="TIGR00407">
    <property type="entry name" value="proA"/>
    <property type="match status" value="1"/>
</dbReference>
<dbReference type="FunFam" id="3.40.309.10:FF:000006">
    <property type="entry name" value="Gamma-glutamyl phosphate reductase"/>
    <property type="match status" value="1"/>
</dbReference>
<evidence type="ECO:0000313" key="10">
    <source>
        <dbReference type="EMBL" id="KXA92607.1"/>
    </source>
</evidence>
<keyword evidence="11" id="KW-1185">Reference proteome</keyword>
<dbReference type="GO" id="GO:0055129">
    <property type="term" value="P:L-proline biosynthetic process"/>
    <property type="evidence" value="ECO:0007669"/>
    <property type="project" value="UniProtKB-UniRule"/>
</dbReference>
<evidence type="ECO:0000256" key="5">
    <source>
        <dbReference type="ARBA" id="ARBA00023002"/>
    </source>
</evidence>
<comment type="pathway">
    <text evidence="1 7">Amino-acid biosynthesis; L-proline biosynthesis; L-glutamate 5-semialdehyde from L-glutamate: step 2/2.</text>
</comment>
<dbReference type="EMBL" id="LHXN01000041">
    <property type="protein sequence ID" value="KXA92607.1"/>
    <property type="molecule type" value="Genomic_DNA"/>
</dbReference>
<keyword evidence="4 7" id="KW-0521">NADP</keyword>
<dbReference type="Pfam" id="PF00171">
    <property type="entry name" value="Aldedh"/>
    <property type="match status" value="1"/>
</dbReference>
<comment type="caution">
    <text evidence="10">The sequence shown here is derived from an EMBL/GenBank/DDBJ whole genome shotgun (WGS) entry which is preliminary data.</text>
</comment>
<dbReference type="GO" id="GO:0005737">
    <property type="term" value="C:cytoplasm"/>
    <property type="evidence" value="ECO:0007669"/>
    <property type="project" value="UniProtKB-SubCell"/>
</dbReference>
<feature type="domain" description="Aldehyde dehydrogenase" evidence="9">
    <location>
        <begin position="3"/>
        <end position="286"/>
    </location>
</feature>
<dbReference type="PANTHER" id="PTHR11063">
    <property type="entry name" value="GLUTAMATE SEMIALDEHYDE DEHYDROGENASE"/>
    <property type="match status" value="1"/>
</dbReference>
<sequence length="446" mass="49528">MRDVKDRGAEAEQASLELANVAEEVRNEALEEAAAAIEENRARILEANEEDVTEANKLLERGEYSQALVDRLKLSEEKIESISRMIRSVSERDDPLNKTISARKLDEDLKLYKVSVPIGVVGSIFESRPDVLPQISSLCLKSGNAVILKGGSEAEKSNRILYRLFKEATEGVGIPEGWIQLIEARREVRELLELHEKVDLLVPRGSKSFIKYVQDNSRIPVLGHAEGLCHTYVDKEADLEKALKISYDGKVQYPAVCNATETLLVHQEIAEDLLPELAEKYRKAGVELRGCERTRDILDQIDEATEEDWRTEYLDLIISIKVVDGIKEAIGHINKYGSKHTDAIVSEKGSRLLEFMTGVDSSSVMANASTRFSDGYRYGLGAEVGISTGKIHARGPVGLEGLTTSKYYLVGDGQIVGDYVGSGGKTFEHGELSDTWKEESDSLRER</sequence>
<dbReference type="Gene3D" id="3.40.605.10">
    <property type="entry name" value="Aldehyde Dehydrogenase, Chain A, domain 1"/>
    <property type="match status" value="1"/>
</dbReference>
<dbReference type="GO" id="GO:0004350">
    <property type="term" value="F:glutamate-5-semialdehyde dehydrogenase activity"/>
    <property type="evidence" value="ECO:0007669"/>
    <property type="project" value="UniProtKB-UniRule"/>
</dbReference>
<dbReference type="InterPro" id="IPR012134">
    <property type="entry name" value="Glu-5-SA_DH"/>
</dbReference>
<evidence type="ECO:0000256" key="3">
    <source>
        <dbReference type="ARBA" id="ARBA00022650"/>
    </source>
</evidence>
<dbReference type="NCBIfam" id="NF001221">
    <property type="entry name" value="PRK00197.1"/>
    <property type="match status" value="1"/>
</dbReference>
<evidence type="ECO:0000256" key="6">
    <source>
        <dbReference type="ARBA" id="ARBA00049024"/>
    </source>
</evidence>
<evidence type="ECO:0000259" key="9">
    <source>
        <dbReference type="Pfam" id="PF00171"/>
    </source>
</evidence>
<dbReference type="InterPro" id="IPR020593">
    <property type="entry name" value="G-glutamylP_reductase_CS"/>
</dbReference>
<dbReference type="Gene3D" id="3.40.309.10">
    <property type="entry name" value="Aldehyde Dehydrogenase, Chain A, domain 2"/>
    <property type="match status" value="1"/>
</dbReference>
<protein>
    <recommendedName>
        <fullName evidence="7">Gamma-glutamyl phosphate reductase</fullName>
        <shortName evidence="7">GPR</shortName>
        <ecNumber evidence="7">1.2.1.41</ecNumber>
    </recommendedName>
    <alternativeName>
        <fullName evidence="7">Glutamate-5-semialdehyde dehydrogenase</fullName>
    </alternativeName>
    <alternativeName>
        <fullName evidence="7">Glutamyl-gamma-semialdehyde dehydrogenase</fullName>
        <shortName evidence="7">GSA dehydrogenase</shortName>
    </alternativeName>
</protein>